<keyword evidence="2" id="KW-1185">Reference proteome</keyword>
<organism evidence="1 2">
    <name type="scientific">Pangasianodon gigas</name>
    <name type="common">Mekong giant catfish</name>
    <name type="synonym">Pangasius gigas</name>
    <dbReference type="NCBI Taxonomy" id="30993"/>
    <lineage>
        <taxon>Eukaryota</taxon>
        <taxon>Metazoa</taxon>
        <taxon>Chordata</taxon>
        <taxon>Craniata</taxon>
        <taxon>Vertebrata</taxon>
        <taxon>Euteleostomi</taxon>
        <taxon>Actinopterygii</taxon>
        <taxon>Neopterygii</taxon>
        <taxon>Teleostei</taxon>
        <taxon>Ostariophysi</taxon>
        <taxon>Siluriformes</taxon>
        <taxon>Pangasiidae</taxon>
        <taxon>Pangasianodon</taxon>
    </lineage>
</organism>
<comment type="caution">
    <text evidence="1">The sequence shown here is derived from an EMBL/GenBank/DDBJ whole genome shotgun (WGS) entry which is preliminary data.</text>
</comment>
<accession>A0ACC5W6K7</accession>
<evidence type="ECO:0000313" key="2">
    <source>
        <dbReference type="Proteomes" id="UP000829447"/>
    </source>
</evidence>
<dbReference type="Proteomes" id="UP000829447">
    <property type="component" value="Linkage Group LG1"/>
</dbReference>
<reference evidence="1 2" key="1">
    <citation type="journal article" date="2022" name="bioRxiv">
        <title>An ancient truncated duplication of the anti-Mullerian hormone receptor type 2 gene is a potential conserved master sex determinant in the Pangasiidae catfish family.</title>
        <authorList>
            <person name="Wen M."/>
            <person name="Pan Q."/>
            <person name="Jouanno E."/>
            <person name="Montfort J."/>
            <person name="Zahm M."/>
            <person name="Cabau C."/>
            <person name="Klopp C."/>
            <person name="Iampietro C."/>
            <person name="Roques C."/>
            <person name="Bouchez O."/>
            <person name="Castinel A."/>
            <person name="Donnadieu C."/>
            <person name="Parrinello H."/>
            <person name="Poncet C."/>
            <person name="Belmonte E."/>
            <person name="Gautier V."/>
            <person name="Avarre J.-C."/>
            <person name="Dugue R."/>
            <person name="Gustiano R."/>
            <person name="Ha T.T.T."/>
            <person name="Campet M."/>
            <person name="Sriphairoj K."/>
            <person name="Ribolli J."/>
            <person name="de Almeida F.L."/>
            <person name="Desvignes T."/>
            <person name="Postlethwait J.H."/>
            <person name="Bucao C.F."/>
            <person name="Robinson-Rechavi M."/>
            <person name="Bobe J."/>
            <person name="Herpin A."/>
            <person name="Guiguen Y."/>
        </authorList>
    </citation>
    <scope>NUCLEOTIDE SEQUENCE [LARGE SCALE GENOMIC DNA]</scope>
    <source>
        <strain evidence="1">YG-Dec2019</strain>
    </source>
</reference>
<gene>
    <name evidence="1" type="ORF">PGIGA_G00009190</name>
</gene>
<evidence type="ECO:0000313" key="1">
    <source>
        <dbReference type="EMBL" id="MCI4374684.1"/>
    </source>
</evidence>
<name>A0ACC5W6K7_PANGG</name>
<proteinExistence type="predicted"/>
<protein>
    <submittedName>
        <fullName evidence="1">Uncharacterized protein</fullName>
    </submittedName>
</protein>
<sequence length="681" mass="73940">MFLNRSSKMESKCFCSFTFIITIYITGVSSQSLIPSANPLAVGGNVTLTLNPQMNIIAGSWLLDGNILVFWYPDNVIVTDSSKGRMSFNSSTRQISLYSVRVSDSGLYVLQGVTPSVKAELELSVQEPITNVTLTVSKTNLVEFNDSVTFTCTAHGTPLVFSWYNGSSEVKAANVQLINNGSGLIISNVTRHDSGPFSCSVANGISNGKSRSISLDVSYGPSNLIMAVLPNTMEHVSGSNITLSCSCESKPAALFHWSYNDISLNITSPTFQLTNATQNQTGAYACIAQNTVTLRYATVTRTISIIDPISATPLVPFGEPPIFNNSFSLTCVITGPVDSVHWIKDGVYLFPDRRLSLSNQNKTLTFNHLTLSDDGKYQCVASNTVSNVTSMAYYLIVNYGPWSTRISGPVRAEVGSNVTLNCSASSQPASQYSWFFQGSKVAEGSVYHADSLLLNSSGEYTCLAHNNITGINSSATWNLTVVVGISSVVVTPSTLIPLASKDMQLFCNVTGVFESIQWLKDNQPLNTTANKSIYMNNTIVDFHPLQITDDGLYQCVATDIFRPHVSLAYHLTVNYGPVDLTITADIKIVSVLTCNAKSQPPSVYHWLFNNTVINEEAMLILPVMSPWGNYTCVAINPLTNDTSSTSYVFSEHNAVAPLQTNVLLTALCALVLPVLMMMKPF</sequence>
<dbReference type="EMBL" id="CM040454">
    <property type="protein sequence ID" value="MCI4374684.1"/>
    <property type="molecule type" value="Genomic_DNA"/>
</dbReference>